<feature type="transmembrane region" description="Helical" evidence="10">
    <location>
        <begin position="26"/>
        <end position="45"/>
    </location>
</feature>
<evidence type="ECO:0000256" key="6">
    <source>
        <dbReference type="ARBA" id="ARBA00022989"/>
    </source>
</evidence>
<organism evidence="11 12">
    <name type="scientific">Trichoplusia ni</name>
    <name type="common">Cabbage looper</name>
    <dbReference type="NCBI Taxonomy" id="7111"/>
    <lineage>
        <taxon>Eukaryota</taxon>
        <taxon>Metazoa</taxon>
        <taxon>Ecdysozoa</taxon>
        <taxon>Arthropoda</taxon>
        <taxon>Hexapoda</taxon>
        <taxon>Insecta</taxon>
        <taxon>Pterygota</taxon>
        <taxon>Neoptera</taxon>
        <taxon>Endopterygota</taxon>
        <taxon>Lepidoptera</taxon>
        <taxon>Glossata</taxon>
        <taxon>Ditrysia</taxon>
        <taxon>Noctuoidea</taxon>
        <taxon>Noctuidae</taxon>
        <taxon>Plusiinae</taxon>
        <taxon>Trichoplusia</taxon>
    </lineage>
</organism>
<reference evidence="12" key="1">
    <citation type="submission" date="2025-08" db="UniProtKB">
        <authorList>
            <consortium name="RefSeq"/>
        </authorList>
    </citation>
    <scope>IDENTIFICATION</scope>
</reference>
<dbReference type="GeneID" id="113495289"/>
<keyword evidence="2 10" id="KW-0444">Lipid biosynthesis</keyword>
<feature type="transmembrane region" description="Helical" evidence="10">
    <location>
        <begin position="66"/>
        <end position="89"/>
    </location>
</feature>
<dbReference type="GO" id="GO:0034625">
    <property type="term" value="P:fatty acid elongation, monounsaturated fatty acid"/>
    <property type="evidence" value="ECO:0007669"/>
    <property type="project" value="TreeGrafter"/>
</dbReference>
<dbReference type="GO" id="GO:0019367">
    <property type="term" value="P:fatty acid elongation, saturated fatty acid"/>
    <property type="evidence" value="ECO:0007669"/>
    <property type="project" value="TreeGrafter"/>
</dbReference>
<feature type="transmembrane region" description="Helical" evidence="10">
    <location>
        <begin position="146"/>
        <end position="164"/>
    </location>
</feature>
<feature type="transmembrane region" description="Helical" evidence="10">
    <location>
        <begin position="176"/>
        <end position="193"/>
    </location>
</feature>
<gene>
    <name evidence="12" type="primary">LOC113495289</name>
</gene>
<evidence type="ECO:0000256" key="2">
    <source>
        <dbReference type="ARBA" id="ARBA00022516"/>
    </source>
</evidence>
<keyword evidence="11" id="KW-1185">Reference proteome</keyword>
<comment type="subcellular location">
    <subcellularLocation>
        <location evidence="1">Membrane</location>
        <topology evidence="1">Multi-pass membrane protein</topology>
    </subcellularLocation>
</comment>
<evidence type="ECO:0000313" key="12">
    <source>
        <dbReference type="RefSeq" id="XP_026729758.1"/>
    </source>
</evidence>
<protein>
    <recommendedName>
        <fullName evidence="10">Elongation of very long chain fatty acids protein</fullName>
        <ecNumber evidence="10">2.3.1.199</ecNumber>
    </recommendedName>
    <alternativeName>
        <fullName evidence="10">Very-long-chain 3-oxoacyl-CoA synthase</fullName>
    </alternativeName>
</protein>
<comment type="catalytic activity">
    <reaction evidence="10">
        <text>a very-long-chain acyl-CoA + malonyl-CoA + H(+) = a very-long-chain 3-oxoacyl-CoA + CO2 + CoA</text>
        <dbReference type="Rhea" id="RHEA:32727"/>
        <dbReference type="ChEBI" id="CHEBI:15378"/>
        <dbReference type="ChEBI" id="CHEBI:16526"/>
        <dbReference type="ChEBI" id="CHEBI:57287"/>
        <dbReference type="ChEBI" id="CHEBI:57384"/>
        <dbReference type="ChEBI" id="CHEBI:90725"/>
        <dbReference type="ChEBI" id="CHEBI:90736"/>
        <dbReference type="EC" id="2.3.1.199"/>
    </reaction>
</comment>
<dbReference type="Proteomes" id="UP000322000">
    <property type="component" value="Chromosome 6"/>
</dbReference>
<keyword evidence="9 10" id="KW-0275">Fatty acid biosynthesis</keyword>
<keyword evidence="4 10" id="KW-0812">Transmembrane</keyword>
<dbReference type="GO" id="GO:0005789">
    <property type="term" value="C:endoplasmic reticulum membrane"/>
    <property type="evidence" value="ECO:0007669"/>
    <property type="project" value="TreeGrafter"/>
</dbReference>
<feature type="transmembrane region" description="Helical" evidence="10">
    <location>
        <begin position="115"/>
        <end position="134"/>
    </location>
</feature>
<keyword evidence="3 10" id="KW-0808">Transferase</keyword>
<dbReference type="GO" id="GO:0042761">
    <property type="term" value="P:very long-chain fatty acid biosynthetic process"/>
    <property type="evidence" value="ECO:0007669"/>
    <property type="project" value="TreeGrafter"/>
</dbReference>
<accession>A0A7E5VN50</accession>
<dbReference type="OrthoDB" id="434092at2759"/>
<evidence type="ECO:0000313" key="11">
    <source>
        <dbReference type="Proteomes" id="UP000322000"/>
    </source>
</evidence>
<feature type="transmembrane region" description="Helical" evidence="10">
    <location>
        <begin position="205"/>
        <end position="222"/>
    </location>
</feature>
<feature type="transmembrane region" description="Helical" evidence="10">
    <location>
        <begin position="234"/>
        <end position="255"/>
    </location>
</feature>
<dbReference type="GO" id="GO:0034626">
    <property type="term" value="P:fatty acid elongation, polyunsaturated fatty acid"/>
    <property type="evidence" value="ECO:0007669"/>
    <property type="project" value="TreeGrafter"/>
</dbReference>
<evidence type="ECO:0000256" key="7">
    <source>
        <dbReference type="ARBA" id="ARBA00023098"/>
    </source>
</evidence>
<evidence type="ECO:0000256" key="5">
    <source>
        <dbReference type="ARBA" id="ARBA00022832"/>
    </source>
</evidence>
<evidence type="ECO:0000256" key="9">
    <source>
        <dbReference type="ARBA" id="ARBA00023160"/>
    </source>
</evidence>
<sequence>MAVVQRAIQGYQYVFEELPDPRTKDWWLVTGPGPLLTILASYLYFCIKAGPKYMKDRKPYNLKNVVMVYNIMQIFLSLFLTIKGLRYVFTESYNNKCYSIDYSNNANAMDWAGGVWWFFFAKITELLDTVFFVLRKKDRQITFLHLYHHTIMPIIGWIGLKYAAGGQAVPEGSINAFIHVVMYTYYLIAGLGPQYQKYLWWKKHLTTMQLIQFCIVVYLNVNSLSSSSCNYPKYLSWLVMFNCVAFFYMFGKFYYNSYVRRGEERQKTMKSNKDF</sequence>
<dbReference type="GO" id="GO:0030148">
    <property type="term" value="P:sphingolipid biosynthetic process"/>
    <property type="evidence" value="ECO:0007669"/>
    <property type="project" value="TreeGrafter"/>
</dbReference>
<keyword evidence="7 10" id="KW-0443">Lipid metabolism</keyword>
<dbReference type="GO" id="GO:0009922">
    <property type="term" value="F:fatty acid elongase activity"/>
    <property type="evidence" value="ECO:0007669"/>
    <property type="project" value="UniProtKB-EC"/>
</dbReference>
<dbReference type="InterPro" id="IPR002076">
    <property type="entry name" value="ELO_fam"/>
</dbReference>
<proteinExistence type="inferred from homology"/>
<comment type="similarity">
    <text evidence="10">Belongs to the ELO family.</text>
</comment>
<dbReference type="PANTHER" id="PTHR11157">
    <property type="entry name" value="FATTY ACID ACYL TRANSFERASE-RELATED"/>
    <property type="match status" value="1"/>
</dbReference>
<dbReference type="RefSeq" id="XP_026729758.1">
    <property type="nucleotide sequence ID" value="XM_026873957.1"/>
</dbReference>
<dbReference type="InParanoid" id="A0A7E5VN50"/>
<evidence type="ECO:0000256" key="10">
    <source>
        <dbReference type="RuleBase" id="RU361115"/>
    </source>
</evidence>
<keyword evidence="6 10" id="KW-1133">Transmembrane helix</keyword>
<dbReference type="KEGG" id="tnl:113495289"/>
<dbReference type="AlphaFoldDB" id="A0A7E5VN50"/>
<keyword evidence="8 10" id="KW-0472">Membrane</keyword>
<evidence type="ECO:0000256" key="8">
    <source>
        <dbReference type="ARBA" id="ARBA00023136"/>
    </source>
</evidence>
<dbReference type="PANTHER" id="PTHR11157:SF28">
    <property type="entry name" value="ELONGATION OF VERY LONG CHAIN FATTY ACIDS PROTEIN"/>
    <property type="match status" value="1"/>
</dbReference>
<evidence type="ECO:0000256" key="3">
    <source>
        <dbReference type="ARBA" id="ARBA00022679"/>
    </source>
</evidence>
<dbReference type="EC" id="2.3.1.199" evidence="10"/>
<evidence type="ECO:0000256" key="4">
    <source>
        <dbReference type="ARBA" id="ARBA00022692"/>
    </source>
</evidence>
<dbReference type="Pfam" id="PF01151">
    <property type="entry name" value="ELO"/>
    <property type="match status" value="1"/>
</dbReference>
<keyword evidence="5 10" id="KW-0276">Fatty acid metabolism</keyword>
<evidence type="ECO:0000256" key="1">
    <source>
        <dbReference type="ARBA" id="ARBA00004141"/>
    </source>
</evidence>
<name>A0A7E5VN50_TRINI</name>